<dbReference type="RefSeq" id="WP_088527565.1">
    <property type="nucleotide sequence ID" value="NZ_NGUO01000010.1"/>
</dbReference>
<keyword evidence="2" id="KW-1185">Reference proteome</keyword>
<organism evidence="1 2">
    <name type="scientific">Polynucleobacter aenigmaticus</name>
    <dbReference type="NCBI Taxonomy" id="1743164"/>
    <lineage>
        <taxon>Bacteria</taxon>
        <taxon>Pseudomonadati</taxon>
        <taxon>Pseudomonadota</taxon>
        <taxon>Betaproteobacteria</taxon>
        <taxon>Burkholderiales</taxon>
        <taxon>Burkholderiaceae</taxon>
        <taxon>Polynucleobacter</taxon>
    </lineage>
</organism>
<name>A0A254PYW4_9BURK</name>
<gene>
    <name evidence="1" type="ORF">CBI30_06825</name>
</gene>
<reference evidence="1 2" key="1">
    <citation type="submission" date="2017-05" db="EMBL/GenBank/DDBJ databases">
        <title>Polynucleobacter sp. MWH-K35W1 isolated from the permanently anoxic monimolimnion of a meromictic lake.</title>
        <authorList>
            <person name="Hahn M.W."/>
        </authorList>
    </citation>
    <scope>NUCLEOTIDE SEQUENCE [LARGE SCALE GENOMIC DNA]</scope>
    <source>
        <strain evidence="1 2">MWH-K35W1</strain>
    </source>
</reference>
<proteinExistence type="predicted"/>
<accession>A0A254PYW4</accession>
<evidence type="ECO:0000313" key="1">
    <source>
        <dbReference type="EMBL" id="OWS71448.1"/>
    </source>
</evidence>
<sequence length="61" mass="7245">MKLTVFRYKVWDHQDDNQTQIPPYYAVREYIEQLEGASVIEDDYLEVDESDLDVYGRLSAN</sequence>
<comment type="caution">
    <text evidence="1">The sequence shown here is derived from an EMBL/GenBank/DDBJ whole genome shotgun (WGS) entry which is preliminary data.</text>
</comment>
<dbReference type="Proteomes" id="UP000198104">
    <property type="component" value="Unassembled WGS sequence"/>
</dbReference>
<evidence type="ECO:0000313" key="2">
    <source>
        <dbReference type="Proteomes" id="UP000198104"/>
    </source>
</evidence>
<protein>
    <submittedName>
        <fullName evidence="1">Uncharacterized protein</fullName>
    </submittedName>
</protein>
<dbReference type="AlphaFoldDB" id="A0A254PYW4"/>
<dbReference type="OrthoDB" id="9133143at2"/>
<dbReference type="EMBL" id="NGUO01000010">
    <property type="protein sequence ID" value="OWS71448.1"/>
    <property type="molecule type" value="Genomic_DNA"/>
</dbReference>